<dbReference type="EMBL" id="UHAP01000001">
    <property type="protein sequence ID" value="SUK28681.1"/>
    <property type="molecule type" value="Genomic_DNA"/>
</dbReference>
<dbReference type="EC" id="2.3.1.-" evidence="4"/>
<evidence type="ECO:0000259" key="3">
    <source>
        <dbReference type="PROSITE" id="PS50075"/>
    </source>
</evidence>
<dbReference type="PROSITE" id="PS50075">
    <property type="entry name" value="CARRIER"/>
    <property type="match status" value="1"/>
</dbReference>
<evidence type="ECO:0000256" key="2">
    <source>
        <dbReference type="ARBA" id="ARBA00022553"/>
    </source>
</evidence>
<keyword evidence="4" id="KW-0012">Acyltransferase</keyword>
<gene>
    <name evidence="4" type="primary">ppsD</name>
    <name evidence="4" type="ORF">NCTC6133_00176</name>
</gene>
<proteinExistence type="predicted"/>
<dbReference type="GO" id="GO:0016746">
    <property type="term" value="F:acyltransferase activity"/>
    <property type="evidence" value="ECO:0007669"/>
    <property type="project" value="UniProtKB-KW"/>
</dbReference>
<sequence length="74" mass="8541">MKIEQTFVDVFGEVLKQNDVGVDDDFFELGGNSLEAMLVVSHLKRFGHHISMQTLYQYKPCDRLLIICTKINNH</sequence>
<dbReference type="PROSITE" id="PS00012">
    <property type="entry name" value="PHOSPHOPANTETHEINE"/>
    <property type="match status" value="1"/>
</dbReference>
<feature type="domain" description="Carrier" evidence="3">
    <location>
        <begin position="1"/>
        <end position="74"/>
    </location>
</feature>
<keyword evidence="1" id="KW-0596">Phosphopantetheine</keyword>
<reference evidence="4 5" key="1">
    <citation type="submission" date="2018-06" db="EMBL/GenBank/DDBJ databases">
        <authorList>
            <consortium name="Pathogen Informatics"/>
            <person name="Doyle S."/>
        </authorList>
    </citation>
    <scope>NUCLEOTIDE SEQUENCE [LARGE SCALE GENOMIC DNA]</scope>
    <source>
        <strain evidence="4 5">NCTC6133</strain>
    </source>
</reference>
<dbReference type="InterPro" id="IPR036736">
    <property type="entry name" value="ACP-like_sf"/>
</dbReference>
<dbReference type="AlphaFoldDB" id="A0A380DK31"/>
<evidence type="ECO:0000313" key="5">
    <source>
        <dbReference type="Proteomes" id="UP000255091"/>
    </source>
</evidence>
<protein>
    <submittedName>
        <fullName evidence="4">Thioester reductase domain-containing protein</fullName>
        <ecNumber evidence="4">2.3.1.-</ecNumber>
    </submittedName>
</protein>
<dbReference type="Pfam" id="PF00550">
    <property type="entry name" value="PP-binding"/>
    <property type="match status" value="1"/>
</dbReference>
<keyword evidence="4" id="KW-0808">Transferase</keyword>
<name>A0A380DK31_STAAU</name>
<evidence type="ECO:0000256" key="1">
    <source>
        <dbReference type="ARBA" id="ARBA00022450"/>
    </source>
</evidence>
<dbReference type="Proteomes" id="UP000255091">
    <property type="component" value="Unassembled WGS sequence"/>
</dbReference>
<dbReference type="InterPro" id="IPR009081">
    <property type="entry name" value="PP-bd_ACP"/>
</dbReference>
<dbReference type="InterPro" id="IPR006162">
    <property type="entry name" value="Ppantetheine_attach_site"/>
</dbReference>
<accession>A0A380DK31</accession>
<organism evidence="4 5">
    <name type="scientific">Staphylococcus aureus</name>
    <dbReference type="NCBI Taxonomy" id="1280"/>
    <lineage>
        <taxon>Bacteria</taxon>
        <taxon>Bacillati</taxon>
        <taxon>Bacillota</taxon>
        <taxon>Bacilli</taxon>
        <taxon>Bacillales</taxon>
        <taxon>Staphylococcaceae</taxon>
        <taxon>Staphylococcus</taxon>
    </lineage>
</organism>
<dbReference type="Gene3D" id="1.10.1200.10">
    <property type="entry name" value="ACP-like"/>
    <property type="match status" value="1"/>
</dbReference>
<keyword evidence="2" id="KW-0597">Phosphoprotein</keyword>
<dbReference type="SUPFAM" id="SSF47336">
    <property type="entry name" value="ACP-like"/>
    <property type="match status" value="1"/>
</dbReference>
<evidence type="ECO:0000313" key="4">
    <source>
        <dbReference type="EMBL" id="SUK28681.1"/>
    </source>
</evidence>